<feature type="compositionally biased region" description="Polar residues" evidence="7">
    <location>
        <begin position="1"/>
        <end position="13"/>
    </location>
</feature>
<keyword evidence="6 8" id="KW-0472">Membrane</keyword>
<dbReference type="InterPro" id="IPR000402">
    <property type="entry name" value="Na/K_ATPase_sub_beta"/>
</dbReference>
<evidence type="ECO:0000256" key="2">
    <source>
        <dbReference type="ARBA" id="ARBA00005876"/>
    </source>
</evidence>
<keyword evidence="4" id="KW-0735">Signal-anchor</keyword>
<accession>A0A0K0EJE2</accession>
<dbReference type="AlphaFoldDB" id="A0A0K0EJE2"/>
<keyword evidence="3 8" id="KW-0812">Transmembrane</keyword>
<dbReference type="Gene3D" id="2.60.40.1660">
    <property type="entry name" value="Na, k-atpase alpha subunit"/>
    <property type="match status" value="1"/>
</dbReference>
<dbReference type="PANTHER" id="PTHR11523">
    <property type="entry name" value="SODIUM/POTASSIUM-DEPENDENT ATPASE BETA SUBUNIT"/>
    <property type="match status" value="1"/>
</dbReference>
<feature type="region of interest" description="Disordered" evidence="7">
    <location>
        <begin position="1"/>
        <end position="50"/>
    </location>
</feature>
<dbReference type="WBParaSite" id="SSTP_0000958800.1">
    <property type="protein sequence ID" value="SSTP_0000958800.1"/>
    <property type="gene ID" value="SSTP_0000958800"/>
</dbReference>
<dbReference type="GO" id="GO:0030007">
    <property type="term" value="P:intracellular potassium ion homeostasis"/>
    <property type="evidence" value="ECO:0007669"/>
    <property type="project" value="TreeGrafter"/>
</dbReference>
<evidence type="ECO:0000313" key="10">
    <source>
        <dbReference type="WBParaSite" id="SSTP_0000958800.1"/>
    </source>
</evidence>
<evidence type="ECO:0000256" key="3">
    <source>
        <dbReference type="ARBA" id="ARBA00022692"/>
    </source>
</evidence>
<dbReference type="Proteomes" id="UP000035681">
    <property type="component" value="Unplaced"/>
</dbReference>
<evidence type="ECO:0000313" key="9">
    <source>
        <dbReference type="Proteomes" id="UP000035681"/>
    </source>
</evidence>
<evidence type="ECO:0000256" key="7">
    <source>
        <dbReference type="SAM" id="MobiDB-lite"/>
    </source>
</evidence>
<comment type="subcellular location">
    <subcellularLocation>
        <location evidence="1">Membrane</location>
        <topology evidence="1">Single-pass type II membrane protein</topology>
    </subcellularLocation>
</comment>
<dbReference type="GO" id="GO:0006883">
    <property type="term" value="P:intracellular sodium ion homeostasis"/>
    <property type="evidence" value="ECO:0007669"/>
    <property type="project" value="TreeGrafter"/>
</dbReference>
<sequence>MNSSTSSTIKSAPTSTNNGNTTNKDNTETSKHSSIKKNVKDSQRESSFVSKKNLSAKKTVSFSKDTDFTTNHRLVKINPKDEKSKYMLTKKQLKLRELVKSKVSLIDYGKMVLFYVILLSIYFIYAFIMYLIFKPSDIGQPIIHGESSFHGYEPKLIAIPMEKHATEKIQLVKFDQSDPNSYKSYITKIETFLKSFKNTNNGRNCSVGETNKDVNDGLLKEKNFCLNNENFPKLLSDCTTEHDFGFKYGNPCFFITLNNHLNWVPGNLNEKYINENKLNDIDTNHHIPITCNNPDNNIKIEYENKNGINKKFYPYLNIKGFHKGYLIVQLYDLVPNKEYIITCIAHTGNDHKKFKNEKSTAIIRIIKSQ</sequence>
<name>A0A0K0EJE2_STRER</name>
<keyword evidence="5 8" id="KW-1133">Transmembrane helix</keyword>
<reference evidence="10" key="1">
    <citation type="submission" date="2015-08" db="UniProtKB">
        <authorList>
            <consortium name="WormBaseParasite"/>
        </authorList>
    </citation>
    <scope>IDENTIFICATION</scope>
</reference>
<evidence type="ECO:0000256" key="8">
    <source>
        <dbReference type="SAM" id="Phobius"/>
    </source>
</evidence>
<evidence type="ECO:0000256" key="5">
    <source>
        <dbReference type="ARBA" id="ARBA00022989"/>
    </source>
</evidence>
<keyword evidence="9" id="KW-1185">Reference proteome</keyword>
<evidence type="ECO:0000313" key="11">
    <source>
        <dbReference type="WBParaSite" id="TCONS_00007996.p1"/>
    </source>
</evidence>
<dbReference type="InterPro" id="IPR038702">
    <property type="entry name" value="Na/K_ATPase_sub_beta_sf"/>
</dbReference>
<dbReference type="Pfam" id="PF00287">
    <property type="entry name" value="Na_K-ATPase"/>
    <property type="match status" value="1"/>
</dbReference>
<dbReference type="WBParaSite" id="TCONS_00007996.p1">
    <property type="protein sequence ID" value="TCONS_00007996.p1"/>
    <property type="gene ID" value="XLOC_006003"/>
</dbReference>
<dbReference type="PANTHER" id="PTHR11523:SF28">
    <property type="entry name" value="NA_K-ATPASE BETA SUBUNIT ISOFORM 4-RELATED"/>
    <property type="match status" value="1"/>
</dbReference>
<feature type="compositionally biased region" description="Low complexity" evidence="7">
    <location>
        <begin position="14"/>
        <end position="24"/>
    </location>
</feature>
<organism evidence="10">
    <name type="scientific">Strongyloides stercoralis</name>
    <name type="common">Threadworm</name>
    <dbReference type="NCBI Taxonomy" id="6248"/>
    <lineage>
        <taxon>Eukaryota</taxon>
        <taxon>Metazoa</taxon>
        <taxon>Ecdysozoa</taxon>
        <taxon>Nematoda</taxon>
        <taxon>Chromadorea</taxon>
        <taxon>Rhabditida</taxon>
        <taxon>Tylenchina</taxon>
        <taxon>Panagrolaimomorpha</taxon>
        <taxon>Strongyloidoidea</taxon>
        <taxon>Strongyloididae</taxon>
        <taxon>Strongyloides</taxon>
    </lineage>
</organism>
<feature type="transmembrane region" description="Helical" evidence="8">
    <location>
        <begin position="112"/>
        <end position="133"/>
    </location>
</feature>
<comment type="similarity">
    <text evidence="2">Belongs to the X(+)/potassium ATPases subunit beta family.</text>
</comment>
<evidence type="ECO:0000256" key="6">
    <source>
        <dbReference type="ARBA" id="ARBA00023136"/>
    </source>
</evidence>
<protein>
    <submittedName>
        <fullName evidence="10">SUN domain-containing protein</fullName>
    </submittedName>
    <submittedName>
        <fullName evidence="11">Sodium/potassium-transporting ATPase subunit beta</fullName>
    </submittedName>
</protein>
<proteinExistence type="inferred from homology"/>
<dbReference type="GO" id="GO:0036376">
    <property type="term" value="P:sodium ion export across plasma membrane"/>
    <property type="evidence" value="ECO:0007669"/>
    <property type="project" value="TreeGrafter"/>
</dbReference>
<dbReference type="GO" id="GO:0005890">
    <property type="term" value="C:sodium:potassium-exchanging ATPase complex"/>
    <property type="evidence" value="ECO:0007669"/>
    <property type="project" value="InterPro"/>
</dbReference>
<dbReference type="STRING" id="6248.A0A0K0EJE2"/>
<evidence type="ECO:0000256" key="4">
    <source>
        <dbReference type="ARBA" id="ARBA00022968"/>
    </source>
</evidence>
<dbReference type="GO" id="GO:1990573">
    <property type="term" value="P:potassium ion import across plasma membrane"/>
    <property type="evidence" value="ECO:0007669"/>
    <property type="project" value="TreeGrafter"/>
</dbReference>
<evidence type="ECO:0000256" key="1">
    <source>
        <dbReference type="ARBA" id="ARBA00004606"/>
    </source>
</evidence>
<dbReference type="GO" id="GO:0001671">
    <property type="term" value="F:ATPase activator activity"/>
    <property type="evidence" value="ECO:0007669"/>
    <property type="project" value="TreeGrafter"/>
</dbReference>